<sequence length="222" mass="25378">MSSRRGPPKHQNRYAWKPNAGVKINEKEVGGKLRPYSEITGVCPRCKEQIDWKRRYGKYKPLTEPAKCQLCAKRNVRQAYHNLCSGCAKERKVCAKCRCRVDQIVGRDSAEVEEEQKMLEEAIKNARERDRRTLLRAMNKSSSKSSSKTTANKENGRVGEIFPSTSLEEYAKLGRKDGGNRDDQYDSENDGSDHDDNEYDDQDDNENDGHDDDQNDKEEPSA</sequence>
<evidence type="ECO:0000313" key="2">
    <source>
        <dbReference type="EMBL" id="KAK8995487.1"/>
    </source>
</evidence>
<organism evidence="2 3">
    <name type="scientific">Hibiscus sabdariffa</name>
    <name type="common">roselle</name>
    <dbReference type="NCBI Taxonomy" id="183260"/>
    <lineage>
        <taxon>Eukaryota</taxon>
        <taxon>Viridiplantae</taxon>
        <taxon>Streptophyta</taxon>
        <taxon>Embryophyta</taxon>
        <taxon>Tracheophyta</taxon>
        <taxon>Spermatophyta</taxon>
        <taxon>Magnoliopsida</taxon>
        <taxon>eudicotyledons</taxon>
        <taxon>Gunneridae</taxon>
        <taxon>Pentapetalae</taxon>
        <taxon>rosids</taxon>
        <taxon>malvids</taxon>
        <taxon>Malvales</taxon>
        <taxon>Malvaceae</taxon>
        <taxon>Malvoideae</taxon>
        <taxon>Hibiscus</taxon>
    </lineage>
</organism>
<accession>A0ABR2Q486</accession>
<evidence type="ECO:0000256" key="1">
    <source>
        <dbReference type="SAM" id="MobiDB-lite"/>
    </source>
</evidence>
<dbReference type="Pfam" id="PF10217">
    <property type="entry name" value="DUF2039"/>
    <property type="match status" value="1"/>
</dbReference>
<evidence type="ECO:0000313" key="3">
    <source>
        <dbReference type="Proteomes" id="UP001396334"/>
    </source>
</evidence>
<keyword evidence="3" id="KW-1185">Reference proteome</keyword>
<dbReference type="EMBL" id="JBBPBN010000045">
    <property type="protein sequence ID" value="KAK8995487.1"/>
    <property type="molecule type" value="Genomic_DNA"/>
</dbReference>
<comment type="caution">
    <text evidence="2">The sequence shown here is derived from an EMBL/GenBank/DDBJ whole genome shotgun (WGS) entry which is preliminary data.</text>
</comment>
<feature type="compositionally biased region" description="Basic and acidic residues" evidence="1">
    <location>
        <begin position="169"/>
        <end position="184"/>
    </location>
</feature>
<dbReference type="PANTHER" id="PTHR22876">
    <property type="entry name" value="ZGC:101016"/>
    <property type="match status" value="1"/>
</dbReference>
<feature type="region of interest" description="Disordered" evidence="1">
    <location>
        <begin position="136"/>
        <end position="222"/>
    </location>
</feature>
<gene>
    <name evidence="2" type="ORF">V6N11_075760</name>
</gene>
<dbReference type="Proteomes" id="UP001396334">
    <property type="component" value="Unassembled WGS sequence"/>
</dbReference>
<dbReference type="InterPro" id="IPR019351">
    <property type="entry name" value="DUF2039"/>
</dbReference>
<name>A0ABR2Q486_9ROSI</name>
<feature type="compositionally biased region" description="Acidic residues" evidence="1">
    <location>
        <begin position="185"/>
        <end position="216"/>
    </location>
</feature>
<dbReference type="PANTHER" id="PTHR22876:SF5">
    <property type="entry name" value="CHROMOSOME 9 OPEN READING FRAME 85"/>
    <property type="match status" value="1"/>
</dbReference>
<protein>
    <submittedName>
        <fullName evidence="2">Uncharacterized protein</fullName>
    </submittedName>
</protein>
<proteinExistence type="predicted"/>
<reference evidence="2 3" key="1">
    <citation type="journal article" date="2024" name="G3 (Bethesda)">
        <title>Genome assembly of Hibiscus sabdariffa L. provides insights into metabolisms of medicinal natural products.</title>
        <authorList>
            <person name="Kim T."/>
        </authorList>
    </citation>
    <scope>NUCLEOTIDE SEQUENCE [LARGE SCALE GENOMIC DNA]</scope>
    <source>
        <strain evidence="2">TK-2024</strain>
        <tissue evidence="2">Old leaves</tissue>
    </source>
</reference>